<proteinExistence type="predicted"/>
<dbReference type="PANTHER" id="PTHR15160">
    <property type="entry name" value="VON HIPPEL-LINDAU PROTEIN"/>
    <property type="match status" value="1"/>
</dbReference>
<protein>
    <submittedName>
        <fullName evidence="2">Unannotated protein</fullName>
    </submittedName>
</protein>
<dbReference type="PANTHER" id="PTHR15160:SF1">
    <property type="entry name" value="VON HIPPEL-LINDAU DISEASE TUMOR SUPPRESSOR"/>
    <property type="match status" value="1"/>
</dbReference>
<dbReference type="Gene3D" id="3.10.690.10">
    <property type="entry name" value="Bifunctional nuclease domain"/>
    <property type="match status" value="1"/>
</dbReference>
<dbReference type="SUPFAM" id="SSF103256">
    <property type="entry name" value="Hypothetical protein TM0160"/>
    <property type="match status" value="1"/>
</dbReference>
<accession>A0A6J5YHK3</accession>
<dbReference type="AlphaFoldDB" id="A0A6J5YHK3"/>
<evidence type="ECO:0000313" key="3">
    <source>
        <dbReference type="EMBL" id="CAB4932960.1"/>
    </source>
</evidence>
<evidence type="ECO:0000259" key="1">
    <source>
        <dbReference type="PROSITE" id="PS51658"/>
    </source>
</evidence>
<name>A0A6J5YHK3_9ZZZZ</name>
<dbReference type="EMBL" id="CAEMXZ010000026">
    <property type="protein sequence ID" value="CAB4323088.1"/>
    <property type="molecule type" value="Genomic_DNA"/>
</dbReference>
<feature type="domain" description="BFN" evidence="1">
    <location>
        <begin position="1"/>
        <end position="133"/>
    </location>
</feature>
<organism evidence="2">
    <name type="scientific">freshwater metagenome</name>
    <dbReference type="NCBI Taxonomy" id="449393"/>
    <lineage>
        <taxon>unclassified sequences</taxon>
        <taxon>metagenomes</taxon>
        <taxon>ecological metagenomes</taxon>
    </lineage>
</organism>
<dbReference type="InterPro" id="IPR036104">
    <property type="entry name" value="BFN_sf"/>
</dbReference>
<reference evidence="2" key="1">
    <citation type="submission" date="2020-05" db="EMBL/GenBank/DDBJ databases">
        <authorList>
            <person name="Chiriac C."/>
            <person name="Salcher M."/>
            <person name="Ghai R."/>
            <person name="Kavagutti S V."/>
        </authorList>
    </citation>
    <scope>NUCLEOTIDE SEQUENCE</scope>
</reference>
<gene>
    <name evidence="2" type="ORF">UFOPK1392_00833</name>
    <name evidence="3" type="ORF">UFOPK3733_00785</name>
</gene>
<sequence length="169" mass="18393">MVEMEVVTVQIDGGANSPVVVLRERAETARLLPILIGHPEALAITFALERYTTPRPMTHDLLHDVIEDLGASVQRIEITHLQNGTFYAQLVISTEAGERSISSRPSDAIAIALRVPCPIMVDESVLEIAGVAPEEPTQAHAEVEGGDDVVEQFREFIDSVNPDDFNPNG</sequence>
<dbReference type="Pfam" id="PF02577">
    <property type="entry name" value="BFN_dom"/>
    <property type="match status" value="1"/>
</dbReference>
<dbReference type="GO" id="GO:0004518">
    <property type="term" value="F:nuclease activity"/>
    <property type="evidence" value="ECO:0007669"/>
    <property type="project" value="InterPro"/>
</dbReference>
<evidence type="ECO:0000313" key="2">
    <source>
        <dbReference type="EMBL" id="CAB4323088.1"/>
    </source>
</evidence>
<dbReference type="InterPro" id="IPR003729">
    <property type="entry name" value="Bi_nuclease_dom"/>
</dbReference>
<dbReference type="EMBL" id="CAFBNC010000029">
    <property type="protein sequence ID" value="CAB4932960.1"/>
    <property type="molecule type" value="Genomic_DNA"/>
</dbReference>
<dbReference type="PROSITE" id="PS51658">
    <property type="entry name" value="BFN"/>
    <property type="match status" value="1"/>
</dbReference>